<reference evidence="1 2" key="1">
    <citation type="submission" date="2019-11" db="EMBL/GenBank/DDBJ databases">
        <authorList>
            <person name="Khan S.A."/>
            <person name="Jeon C.O."/>
            <person name="Chun B.H."/>
        </authorList>
    </citation>
    <scope>NUCLEOTIDE SEQUENCE [LARGE SCALE GENOMIC DNA]</scope>
    <source>
        <strain evidence="1 2">IMCC 1097</strain>
    </source>
</reference>
<dbReference type="InterPro" id="IPR036291">
    <property type="entry name" value="NAD(P)-bd_dom_sf"/>
</dbReference>
<dbReference type="OrthoDB" id="9785826at2"/>
<evidence type="ECO:0000313" key="1">
    <source>
        <dbReference type="EMBL" id="QGG80778.1"/>
    </source>
</evidence>
<dbReference type="PRINTS" id="PR00081">
    <property type="entry name" value="GDHRDH"/>
</dbReference>
<dbReference type="InterPro" id="IPR002347">
    <property type="entry name" value="SDR_fam"/>
</dbReference>
<dbReference type="RefSeq" id="WP_153714282.1">
    <property type="nucleotide sequence ID" value="NZ_CP045871.1"/>
</dbReference>
<dbReference type="PANTHER" id="PTHR43544:SF12">
    <property type="entry name" value="NAD(P)-BINDING ROSSMANN-FOLD SUPERFAMILY PROTEIN"/>
    <property type="match status" value="1"/>
</dbReference>
<dbReference type="InterPro" id="IPR051468">
    <property type="entry name" value="Fungal_SecMetab_SDRs"/>
</dbReference>
<dbReference type="AlphaFoldDB" id="A0A5Q2Q979"/>
<dbReference type="GO" id="GO:0016491">
    <property type="term" value="F:oxidoreductase activity"/>
    <property type="evidence" value="ECO:0007669"/>
    <property type="project" value="TreeGrafter"/>
</dbReference>
<name>A0A5Q2Q979_9GAMM</name>
<gene>
    <name evidence="1" type="ORF">GH975_09440</name>
</gene>
<protein>
    <submittedName>
        <fullName evidence="1">SDR family NAD(P)-dependent oxidoreductase</fullName>
    </submittedName>
</protein>
<organism evidence="1 2">
    <name type="scientific">Litorivicinus lipolyticus</name>
    <dbReference type="NCBI Taxonomy" id="418701"/>
    <lineage>
        <taxon>Bacteria</taxon>
        <taxon>Pseudomonadati</taxon>
        <taxon>Pseudomonadota</taxon>
        <taxon>Gammaproteobacteria</taxon>
        <taxon>Oceanospirillales</taxon>
        <taxon>Litorivicinaceae</taxon>
        <taxon>Litorivicinus</taxon>
    </lineage>
</organism>
<dbReference type="PANTHER" id="PTHR43544">
    <property type="entry name" value="SHORT-CHAIN DEHYDROGENASE/REDUCTASE"/>
    <property type="match status" value="1"/>
</dbReference>
<keyword evidence="2" id="KW-1185">Reference proteome</keyword>
<dbReference type="KEGG" id="llp:GH975_09440"/>
<dbReference type="EMBL" id="CP045871">
    <property type="protein sequence ID" value="QGG80778.1"/>
    <property type="molecule type" value="Genomic_DNA"/>
</dbReference>
<dbReference type="Gene3D" id="3.40.50.720">
    <property type="entry name" value="NAD(P)-binding Rossmann-like Domain"/>
    <property type="match status" value="1"/>
</dbReference>
<dbReference type="Pfam" id="PF00106">
    <property type="entry name" value="adh_short"/>
    <property type="match status" value="1"/>
</dbReference>
<evidence type="ECO:0000313" key="2">
    <source>
        <dbReference type="Proteomes" id="UP000388235"/>
    </source>
</evidence>
<dbReference type="GO" id="GO:0005737">
    <property type="term" value="C:cytoplasm"/>
    <property type="evidence" value="ECO:0007669"/>
    <property type="project" value="TreeGrafter"/>
</dbReference>
<proteinExistence type="predicted"/>
<dbReference type="Proteomes" id="UP000388235">
    <property type="component" value="Chromosome"/>
</dbReference>
<accession>A0A5Q2Q979</accession>
<dbReference type="SUPFAM" id="SSF51735">
    <property type="entry name" value="NAD(P)-binding Rossmann-fold domains"/>
    <property type="match status" value="1"/>
</dbReference>
<sequence>MATLIIGGTAGIGKAWAAHLRDLGQTVWVAARSGGDWRVDVTDEDSIQALANAVMAADEPLDRLIYTVGLLHADGMGPEKSIRQLQPANALRSFQINTLAPALIGKAFWQWLRKSPEPTYVTLSARVGSISDNRLGGWHSYRAAKAAQNMMMTNLAIELKRVNPWATIAMLHPGTVDTGLSKPFQAAVPAGKLFTPAQAAAQLESVVQGLTPAQTGAFIDWNHQPIPF</sequence>